<evidence type="ECO:0000313" key="2">
    <source>
        <dbReference type="Proteomes" id="UP000813824"/>
    </source>
</evidence>
<name>A0A8K0XRW8_9AGAR</name>
<sequence>MAVNRPGWQVKHKETSRDAIDVVSQREPQAQAETLSSRTLQQQTLAHFKARAREIVVLECLPTQSDSNRTSNTANSEGTPSATWMRLNCLPTHLLDIIKARDLHDMLVSYRTSYLQTKSERSSEELTTVWMTRNTCRTLYPKYCQVIERGGRQNWKEDSGNTVVALGYLKFKRSTPVTVLIRAAFDVNTPQPAVLILREHDQCSPR</sequence>
<dbReference type="EMBL" id="JAEVFJ010000008">
    <property type="protein sequence ID" value="KAH8103012.1"/>
    <property type="molecule type" value="Genomic_DNA"/>
</dbReference>
<accession>A0A8K0XRW8</accession>
<dbReference type="AlphaFoldDB" id="A0A8K0XRW8"/>
<protein>
    <submittedName>
        <fullName evidence="1">Uncharacterized protein</fullName>
    </submittedName>
</protein>
<gene>
    <name evidence="1" type="ORF">BXZ70DRAFT_905667</name>
</gene>
<dbReference type="Proteomes" id="UP000813824">
    <property type="component" value="Unassembled WGS sequence"/>
</dbReference>
<proteinExistence type="predicted"/>
<organism evidence="1 2">
    <name type="scientific">Cristinia sonorae</name>
    <dbReference type="NCBI Taxonomy" id="1940300"/>
    <lineage>
        <taxon>Eukaryota</taxon>
        <taxon>Fungi</taxon>
        <taxon>Dikarya</taxon>
        <taxon>Basidiomycota</taxon>
        <taxon>Agaricomycotina</taxon>
        <taxon>Agaricomycetes</taxon>
        <taxon>Agaricomycetidae</taxon>
        <taxon>Agaricales</taxon>
        <taxon>Pleurotineae</taxon>
        <taxon>Stephanosporaceae</taxon>
        <taxon>Cristinia</taxon>
    </lineage>
</organism>
<comment type="caution">
    <text evidence="1">The sequence shown here is derived from an EMBL/GenBank/DDBJ whole genome shotgun (WGS) entry which is preliminary data.</text>
</comment>
<reference evidence="1" key="1">
    <citation type="journal article" date="2021" name="New Phytol.">
        <title>Evolutionary innovations through gain and loss of genes in the ectomycorrhizal Boletales.</title>
        <authorList>
            <person name="Wu G."/>
            <person name="Miyauchi S."/>
            <person name="Morin E."/>
            <person name="Kuo A."/>
            <person name="Drula E."/>
            <person name="Varga T."/>
            <person name="Kohler A."/>
            <person name="Feng B."/>
            <person name="Cao Y."/>
            <person name="Lipzen A."/>
            <person name="Daum C."/>
            <person name="Hundley H."/>
            <person name="Pangilinan J."/>
            <person name="Johnson J."/>
            <person name="Barry K."/>
            <person name="LaButti K."/>
            <person name="Ng V."/>
            <person name="Ahrendt S."/>
            <person name="Min B."/>
            <person name="Choi I.G."/>
            <person name="Park H."/>
            <person name="Plett J.M."/>
            <person name="Magnuson J."/>
            <person name="Spatafora J.W."/>
            <person name="Nagy L.G."/>
            <person name="Henrissat B."/>
            <person name="Grigoriev I.V."/>
            <person name="Yang Z.L."/>
            <person name="Xu J."/>
            <person name="Martin F.M."/>
        </authorList>
    </citation>
    <scope>NUCLEOTIDE SEQUENCE</scope>
    <source>
        <strain evidence="1">KKN 215</strain>
    </source>
</reference>
<keyword evidence="2" id="KW-1185">Reference proteome</keyword>
<evidence type="ECO:0000313" key="1">
    <source>
        <dbReference type="EMBL" id="KAH8103012.1"/>
    </source>
</evidence>